<gene>
    <name evidence="1" type="ORF">ESP70_003095</name>
</gene>
<dbReference type="OrthoDB" id="5244810at2"/>
<protein>
    <submittedName>
        <fullName evidence="1">Uncharacterized protein</fullName>
    </submittedName>
</protein>
<keyword evidence="2" id="KW-1185">Reference proteome</keyword>
<dbReference type="AlphaFoldDB" id="A0A5M4FI75"/>
<sequence length="93" mass="9801">MSEHSSSAASEPVGSVAEEAFKLFRAMASQPHAATDGDAATHVCTNAWCPVCQVAGFVRDNPEALAKVAESAAQLTRSLRELIDTALTPRDET</sequence>
<name>A0A5M4FI75_9ACTN</name>
<evidence type="ECO:0000313" key="2">
    <source>
        <dbReference type="Proteomes" id="UP000380867"/>
    </source>
</evidence>
<organism evidence="1 2">
    <name type="scientific">Aeromicrobium ginsengisoli</name>
    <dbReference type="NCBI Taxonomy" id="363867"/>
    <lineage>
        <taxon>Bacteria</taxon>
        <taxon>Bacillati</taxon>
        <taxon>Actinomycetota</taxon>
        <taxon>Actinomycetes</taxon>
        <taxon>Propionibacteriales</taxon>
        <taxon>Nocardioidaceae</taxon>
        <taxon>Aeromicrobium</taxon>
    </lineage>
</organism>
<dbReference type="RefSeq" id="WP_149687891.1">
    <property type="nucleotide sequence ID" value="NZ_SDPQ02000001.1"/>
</dbReference>
<comment type="caution">
    <text evidence="1">The sequence shown here is derived from an EMBL/GenBank/DDBJ whole genome shotgun (WGS) entry which is preliminary data.</text>
</comment>
<dbReference type="Proteomes" id="UP000380867">
    <property type="component" value="Unassembled WGS sequence"/>
</dbReference>
<accession>A0A5M4FI75</accession>
<dbReference type="EMBL" id="SDPQ02000001">
    <property type="protein sequence ID" value="KAA1399761.1"/>
    <property type="molecule type" value="Genomic_DNA"/>
</dbReference>
<reference evidence="1" key="1">
    <citation type="submission" date="2019-09" db="EMBL/GenBank/DDBJ databases">
        <authorList>
            <person name="Li J."/>
        </authorList>
    </citation>
    <scope>NUCLEOTIDE SEQUENCE [LARGE SCALE GENOMIC DNA]</scope>
    <source>
        <strain evidence="1">JCM 14732</strain>
    </source>
</reference>
<proteinExistence type="predicted"/>
<evidence type="ECO:0000313" key="1">
    <source>
        <dbReference type="EMBL" id="KAA1399761.1"/>
    </source>
</evidence>